<dbReference type="EMBL" id="MRDE01000002">
    <property type="protein sequence ID" value="OMH29680.1"/>
    <property type="molecule type" value="Genomic_DNA"/>
</dbReference>
<dbReference type="RefSeq" id="WP_076700265.1">
    <property type="nucleotide sequence ID" value="NZ_MRDE01000002.1"/>
</dbReference>
<dbReference type="GO" id="GO:0042398">
    <property type="term" value="P:modified amino acid biosynthetic process"/>
    <property type="evidence" value="ECO:0007669"/>
    <property type="project" value="InterPro"/>
</dbReference>
<proteinExistence type="inferred from homology"/>
<dbReference type="OrthoDB" id="9769628at2"/>
<comment type="caution">
    <text evidence="6">The sequence shown here is derived from an EMBL/GenBank/DDBJ whole genome shotgun (WGS) entry which is preliminary data.</text>
</comment>
<dbReference type="InterPro" id="IPR050141">
    <property type="entry name" value="GCL_type2/YbdK_subfam"/>
</dbReference>
<dbReference type="InterPro" id="IPR014746">
    <property type="entry name" value="Gln_synth/guanido_kin_cat_dom"/>
</dbReference>
<dbReference type="InterPro" id="IPR006336">
    <property type="entry name" value="GCS2"/>
</dbReference>
<dbReference type="HAMAP" id="MF_01609">
    <property type="entry name" value="Glu_cys_ligase_2"/>
    <property type="match status" value="1"/>
</dbReference>
<evidence type="ECO:0000313" key="6">
    <source>
        <dbReference type="EMBL" id="OMH29680.1"/>
    </source>
</evidence>
<gene>
    <name evidence="6" type="ORF">BKD30_00070</name>
</gene>
<dbReference type="Gene3D" id="3.30.590.20">
    <property type="match status" value="1"/>
</dbReference>
<evidence type="ECO:0000256" key="4">
    <source>
        <dbReference type="ARBA" id="ARBA00048819"/>
    </source>
</evidence>
<dbReference type="EC" id="6.3.2.2" evidence="5"/>
<organism evidence="6 7">
    <name type="scientific">Tersicoccus phoenicis</name>
    <dbReference type="NCBI Taxonomy" id="554083"/>
    <lineage>
        <taxon>Bacteria</taxon>
        <taxon>Bacillati</taxon>
        <taxon>Actinomycetota</taxon>
        <taxon>Actinomycetes</taxon>
        <taxon>Micrococcales</taxon>
        <taxon>Micrococcaceae</taxon>
        <taxon>Tersicoccus</taxon>
    </lineage>
</organism>
<evidence type="ECO:0000313" key="7">
    <source>
        <dbReference type="Proteomes" id="UP000187085"/>
    </source>
</evidence>
<comment type="function">
    <text evidence="5">ATP-dependent carboxylate-amine ligase which exhibits weak glutamate--cysteine ligase activity.</text>
</comment>
<evidence type="ECO:0000256" key="5">
    <source>
        <dbReference type="HAMAP-Rule" id="MF_01609"/>
    </source>
</evidence>
<evidence type="ECO:0000256" key="1">
    <source>
        <dbReference type="ARBA" id="ARBA00022598"/>
    </source>
</evidence>
<accession>A0A1R1LQ67</accession>
<dbReference type="Proteomes" id="UP000187085">
    <property type="component" value="Unassembled WGS sequence"/>
</dbReference>
<keyword evidence="3 5" id="KW-0067">ATP-binding</keyword>
<comment type="similarity">
    <text evidence="5">Belongs to the glutamate--cysteine ligase type 2 family. YbdK subfamily.</text>
</comment>
<dbReference type="GO" id="GO:0005524">
    <property type="term" value="F:ATP binding"/>
    <property type="evidence" value="ECO:0007669"/>
    <property type="project" value="UniProtKB-KW"/>
</dbReference>
<sequence>MADAAAATVTPRTLGVEEEFHLVDLTTRRLTPRAPELLARLPDDGYVAELQRCCVETNSSVVTGLDELRADLTRRRTVVGRVAAGLGLGIAADGTMPLAADHPLEPSAGPRYQRMFTDYAVLAREQVVCGSQVHVGIPDRDDAVRVAPRLAAWLPTLLALSASSPYAADGADTGYASARTLLWQRWPTTGTGIAAWDAADYDAQVAALVGIGVITDPGMIYTDVRPATVAPTLELRICDSCPDLDTLVLVAGLYRALVDRELEGLETDPGRAPVPETFARAARWRAARSGLEGELIDVPAAVARPAADVVRGLTEALSPWLDATGDLAQVRDLQERVLAAGSSAAQQRRARRHRGPLTDVVDLLVEQTGGRTERH</sequence>
<dbReference type="AlphaFoldDB" id="A0A1R1LQ67"/>
<dbReference type="NCBIfam" id="TIGR02050">
    <property type="entry name" value="gshA_cyan_rel"/>
    <property type="match status" value="1"/>
</dbReference>
<protein>
    <recommendedName>
        <fullName evidence="5">Putative glutamate--cysteine ligase 2</fullName>
        <ecNumber evidence="5">6.3.2.2</ecNumber>
    </recommendedName>
    <alternativeName>
        <fullName evidence="5">Gamma-glutamylcysteine synthetase 2</fullName>
        <shortName evidence="5">GCS 2</shortName>
        <shortName evidence="5">Gamma-GCS 2</shortName>
    </alternativeName>
</protein>
<keyword evidence="1 5" id="KW-0436">Ligase</keyword>
<dbReference type="Pfam" id="PF04107">
    <property type="entry name" value="GCS2"/>
    <property type="match status" value="1"/>
</dbReference>
<comment type="catalytic activity">
    <reaction evidence="4 5">
        <text>L-cysteine + L-glutamate + ATP = gamma-L-glutamyl-L-cysteine + ADP + phosphate + H(+)</text>
        <dbReference type="Rhea" id="RHEA:13285"/>
        <dbReference type="ChEBI" id="CHEBI:15378"/>
        <dbReference type="ChEBI" id="CHEBI:29985"/>
        <dbReference type="ChEBI" id="CHEBI:30616"/>
        <dbReference type="ChEBI" id="CHEBI:35235"/>
        <dbReference type="ChEBI" id="CHEBI:43474"/>
        <dbReference type="ChEBI" id="CHEBI:58173"/>
        <dbReference type="ChEBI" id="CHEBI:456216"/>
        <dbReference type="EC" id="6.3.2.2"/>
    </reaction>
</comment>
<reference evidence="6 7" key="1">
    <citation type="submission" date="2016-12" db="EMBL/GenBank/DDBJ databases">
        <title>Draft genome of Tersicoccus phoenicis 1P05MA.</title>
        <authorList>
            <person name="Nakajima Y."/>
            <person name="Yoshizawa S."/>
            <person name="Nakamura K."/>
            <person name="Ogura Y."/>
            <person name="Hayashi T."/>
            <person name="Kogure K."/>
        </authorList>
    </citation>
    <scope>NUCLEOTIDE SEQUENCE [LARGE SCALE GENOMIC DNA]</scope>
    <source>
        <strain evidence="6 7">1p05MA</strain>
    </source>
</reference>
<keyword evidence="2 5" id="KW-0547">Nucleotide-binding</keyword>
<dbReference type="PANTHER" id="PTHR36510">
    <property type="entry name" value="GLUTAMATE--CYSTEINE LIGASE 2-RELATED"/>
    <property type="match status" value="1"/>
</dbReference>
<keyword evidence="7" id="KW-1185">Reference proteome</keyword>
<dbReference type="GO" id="GO:0004357">
    <property type="term" value="F:glutamate-cysteine ligase activity"/>
    <property type="evidence" value="ECO:0007669"/>
    <property type="project" value="UniProtKB-EC"/>
</dbReference>
<dbReference type="SUPFAM" id="SSF55931">
    <property type="entry name" value="Glutamine synthetase/guanido kinase"/>
    <property type="match status" value="1"/>
</dbReference>
<evidence type="ECO:0000256" key="3">
    <source>
        <dbReference type="ARBA" id="ARBA00022840"/>
    </source>
</evidence>
<dbReference type="InterPro" id="IPR011793">
    <property type="entry name" value="YbdK"/>
</dbReference>
<name>A0A1R1LQ67_9MICC</name>
<dbReference type="PANTHER" id="PTHR36510:SF1">
    <property type="entry name" value="GLUTAMATE--CYSTEINE LIGASE 2-RELATED"/>
    <property type="match status" value="1"/>
</dbReference>
<evidence type="ECO:0000256" key="2">
    <source>
        <dbReference type="ARBA" id="ARBA00022741"/>
    </source>
</evidence>
<dbReference type="STRING" id="554083.BKD30_00070"/>